<comment type="similarity">
    <text evidence="5">Belongs to the PP2C family.</text>
</comment>
<dbReference type="InterPro" id="IPR015655">
    <property type="entry name" value="PP2C"/>
</dbReference>
<comment type="caution">
    <text evidence="8">The sequence shown here is derived from an EMBL/GenBank/DDBJ whole genome shotgun (WGS) entry which is preliminary data.</text>
</comment>
<dbReference type="SMART" id="SM00332">
    <property type="entry name" value="PP2Cc"/>
    <property type="match status" value="1"/>
</dbReference>
<feature type="region of interest" description="Disordered" evidence="6">
    <location>
        <begin position="154"/>
        <end position="206"/>
    </location>
</feature>
<dbReference type="Gene3D" id="3.60.40.10">
    <property type="entry name" value="PPM-type phosphatase domain"/>
    <property type="match status" value="1"/>
</dbReference>
<evidence type="ECO:0000256" key="1">
    <source>
        <dbReference type="ARBA" id="ARBA00004170"/>
    </source>
</evidence>
<evidence type="ECO:0000256" key="5">
    <source>
        <dbReference type="RuleBase" id="RU003465"/>
    </source>
</evidence>
<keyword evidence="3 5" id="KW-0378">Hydrolase</keyword>
<keyword evidence="4 5" id="KW-0904">Protein phosphatase</keyword>
<evidence type="ECO:0000313" key="8">
    <source>
        <dbReference type="EMBL" id="KAF8822622.1"/>
    </source>
</evidence>
<dbReference type="Pfam" id="PF00481">
    <property type="entry name" value="PP2C"/>
    <property type="match status" value="1"/>
</dbReference>
<feature type="domain" description="PPM-type phosphatase" evidence="7">
    <location>
        <begin position="265"/>
        <end position="527"/>
    </location>
</feature>
<dbReference type="CDD" id="cd00143">
    <property type="entry name" value="PP2Cc"/>
    <property type="match status" value="1"/>
</dbReference>
<dbReference type="InterPro" id="IPR036457">
    <property type="entry name" value="PPM-type-like_dom_sf"/>
</dbReference>
<dbReference type="InterPro" id="IPR000222">
    <property type="entry name" value="PP2C_BS"/>
</dbReference>
<organism evidence="8 9">
    <name type="scientific">Cardiosporidium cionae</name>
    <dbReference type="NCBI Taxonomy" id="476202"/>
    <lineage>
        <taxon>Eukaryota</taxon>
        <taxon>Sar</taxon>
        <taxon>Alveolata</taxon>
        <taxon>Apicomplexa</taxon>
        <taxon>Aconoidasida</taxon>
        <taxon>Nephromycida</taxon>
        <taxon>Cardiosporidium</taxon>
    </lineage>
</organism>
<sequence length="527" mass="58135">MGGCRSKAIRRVETGEPLPDNLSVPVTPAETTPFVSAAGSSPRPGEGNERYDNIYFDKIHDVSYGIDEDMHSIQASSNVMPVTIFSSSESLLLLDPSYRAGERRRLSVSTVNVSPIIAIHASSDVESPEALSSALEYSLPPAADLPEVELADSNEFQNDEESQLSEVENQGSSESEKKGYSSRRKRGSPLFTARGSPQDLSVTIPNENDEPEEISEMSFIGFMPKSSFQFIALGLPSDDKKQESFTEKRCKVIGNYPRDVLREYGFGYSCRKGLKPESPNQDDFCILRTENWGLYGVFDGHGPHGHLISSFVHHLLPFALLSNLKQGMEIKSAFHATFARVQQQLEDYCTVVDPDLDLNMSGTTATVILHSDSKLYIAHVGDSRAVLGQANGLFRELTCDHKPILEVERKRIEASGGEVRQLEGDIPYRVFLKGLAMSRAFGDILGTTVGVISEPEISEFTLTPSDLFFILSSDGVWEFISSEEAVEIVAKKPRDQAQKAVEVLASESWKRWIAEEGNVVDDVSYST</sequence>
<dbReference type="PROSITE" id="PS01032">
    <property type="entry name" value="PPM_1"/>
    <property type="match status" value="1"/>
</dbReference>
<name>A0ABQ7JF37_9APIC</name>
<comment type="subcellular location">
    <subcellularLocation>
        <location evidence="1">Membrane</location>
        <topology evidence="1">Peripheral membrane protein</topology>
    </subcellularLocation>
</comment>
<evidence type="ECO:0000256" key="4">
    <source>
        <dbReference type="ARBA" id="ARBA00022912"/>
    </source>
</evidence>
<gene>
    <name evidence="8" type="ORF">IE077_003309</name>
</gene>
<keyword evidence="2" id="KW-0479">Metal-binding</keyword>
<dbReference type="PROSITE" id="PS51746">
    <property type="entry name" value="PPM_2"/>
    <property type="match status" value="1"/>
</dbReference>
<accession>A0ABQ7JF37</accession>
<evidence type="ECO:0000256" key="3">
    <source>
        <dbReference type="ARBA" id="ARBA00022801"/>
    </source>
</evidence>
<dbReference type="SUPFAM" id="SSF81606">
    <property type="entry name" value="PP2C-like"/>
    <property type="match status" value="1"/>
</dbReference>
<dbReference type="PANTHER" id="PTHR47992">
    <property type="entry name" value="PROTEIN PHOSPHATASE"/>
    <property type="match status" value="1"/>
</dbReference>
<feature type="region of interest" description="Disordered" evidence="6">
    <location>
        <begin position="1"/>
        <end position="50"/>
    </location>
</feature>
<evidence type="ECO:0000256" key="6">
    <source>
        <dbReference type="SAM" id="MobiDB-lite"/>
    </source>
</evidence>
<reference evidence="8 9" key="1">
    <citation type="journal article" date="2020" name="bioRxiv">
        <title>Metabolic contributions of an alphaproteobacterial endosymbiont in the apicomplexan Cardiosporidium cionae.</title>
        <authorList>
            <person name="Hunter E.S."/>
            <person name="Paight C.J."/>
            <person name="Lane C.E."/>
        </authorList>
    </citation>
    <scope>NUCLEOTIDE SEQUENCE [LARGE SCALE GENOMIC DNA]</scope>
    <source>
        <strain evidence="8">ESH_2018</strain>
    </source>
</reference>
<evidence type="ECO:0000256" key="2">
    <source>
        <dbReference type="ARBA" id="ARBA00022723"/>
    </source>
</evidence>
<keyword evidence="9" id="KW-1185">Reference proteome</keyword>
<dbReference type="EMBL" id="JADAQX010000037">
    <property type="protein sequence ID" value="KAF8822622.1"/>
    <property type="molecule type" value="Genomic_DNA"/>
</dbReference>
<dbReference type="InterPro" id="IPR001932">
    <property type="entry name" value="PPM-type_phosphatase-like_dom"/>
</dbReference>
<evidence type="ECO:0000259" key="7">
    <source>
        <dbReference type="PROSITE" id="PS51746"/>
    </source>
</evidence>
<protein>
    <submittedName>
        <fullName evidence="8">PP2C</fullName>
    </submittedName>
</protein>
<evidence type="ECO:0000313" key="9">
    <source>
        <dbReference type="Proteomes" id="UP000823046"/>
    </source>
</evidence>
<proteinExistence type="inferred from homology"/>
<feature type="compositionally biased region" description="Acidic residues" evidence="6">
    <location>
        <begin position="154"/>
        <end position="163"/>
    </location>
</feature>
<dbReference type="Proteomes" id="UP000823046">
    <property type="component" value="Unassembled WGS sequence"/>
</dbReference>